<evidence type="ECO:0000256" key="4">
    <source>
        <dbReference type="ARBA" id="ARBA00023065"/>
    </source>
</evidence>
<dbReference type="GO" id="GO:0006813">
    <property type="term" value="P:potassium ion transport"/>
    <property type="evidence" value="ECO:0007669"/>
    <property type="project" value="UniProtKB-KW"/>
</dbReference>
<sequence>MIDYFDLVIVGKGHPQSVLLRGHDQWSECPELGVIGDMLASQDFMTKASVLVIQQQRMGGRLVKHNINTLPNQRGSPDVSMDEPP</sequence>
<keyword evidence="3" id="KW-0630">Potassium</keyword>
<dbReference type="EMBL" id="LXQA010434136">
    <property type="protein sequence ID" value="MCI51587.1"/>
    <property type="molecule type" value="Genomic_DNA"/>
</dbReference>
<evidence type="ECO:0000256" key="1">
    <source>
        <dbReference type="ARBA" id="ARBA00022448"/>
    </source>
</evidence>
<accession>A0A392ST45</accession>
<dbReference type="GO" id="GO:0006885">
    <property type="term" value="P:regulation of pH"/>
    <property type="evidence" value="ECO:0007669"/>
    <property type="project" value="TreeGrafter"/>
</dbReference>
<feature type="non-terminal residue" evidence="5">
    <location>
        <position position="85"/>
    </location>
</feature>
<dbReference type="AlphaFoldDB" id="A0A392ST45"/>
<organism evidence="5 6">
    <name type="scientific">Trifolium medium</name>
    <dbReference type="NCBI Taxonomy" id="97028"/>
    <lineage>
        <taxon>Eukaryota</taxon>
        <taxon>Viridiplantae</taxon>
        <taxon>Streptophyta</taxon>
        <taxon>Embryophyta</taxon>
        <taxon>Tracheophyta</taxon>
        <taxon>Spermatophyta</taxon>
        <taxon>Magnoliopsida</taxon>
        <taxon>eudicotyledons</taxon>
        <taxon>Gunneridae</taxon>
        <taxon>Pentapetalae</taxon>
        <taxon>rosids</taxon>
        <taxon>fabids</taxon>
        <taxon>Fabales</taxon>
        <taxon>Fabaceae</taxon>
        <taxon>Papilionoideae</taxon>
        <taxon>50 kb inversion clade</taxon>
        <taxon>NPAAA clade</taxon>
        <taxon>Hologalegina</taxon>
        <taxon>IRL clade</taxon>
        <taxon>Trifolieae</taxon>
        <taxon>Trifolium</taxon>
    </lineage>
</organism>
<evidence type="ECO:0000256" key="2">
    <source>
        <dbReference type="ARBA" id="ARBA00022538"/>
    </source>
</evidence>
<dbReference type="GO" id="GO:0098662">
    <property type="term" value="P:inorganic cation transmembrane transport"/>
    <property type="evidence" value="ECO:0007669"/>
    <property type="project" value="TreeGrafter"/>
</dbReference>
<keyword evidence="4" id="KW-0406">Ion transport</keyword>
<keyword evidence="6" id="KW-1185">Reference proteome</keyword>
<dbReference type="GO" id="GO:0012505">
    <property type="term" value="C:endomembrane system"/>
    <property type="evidence" value="ECO:0007669"/>
    <property type="project" value="TreeGrafter"/>
</dbReference>
<dbReference type="InterPro" id="IPR050794">
    <property type="entry name" value="CPA2_transporter"/>
</dbReference>
<keyword evidence="2" id="KW-0633">Potassium transport</keyword>
<evidence type="ECO:0000313" key="5">
    <source>
        <dbReference type="EMBL" id="MCI51587.1"/>
    </source>
</evidence>
<keyword evidence="1" id="KW-0813">Transport</keyword>
<reference evidence="5 6" key="1">
    <citation type="journal article" date="2018" name="Front. Plant Sci.">
        <title>Red Clover (Trifolium pratense) and Zigzag Clover (T. medium) - A Picture of Genomic Similarities and Differences.</title>
        <authorList>
            <person name="Dluhosova J."/>
            <person name="Istvanek J."/>
            <person name="Nedelnik J."/>
            <person name="Repkova J."/>
        </authorList>
    </citation>
    <scope>NUCLEOTIDE SEQUENCE [LARGE SCALE GENOMIC DNA]</scope>
    <source>
        <strain evidence="6">cv. 10/8</strain>
        <tissue evidence="5">Leaf</tissue>
    </source>
</reference>
<proteinExistence type="predicted"/>
<protein>
    <submittedName>
        <fullName evidence="5">Cation/H(+) antiporter 15-like</fullName>
    </submittedName>
</protein>
<dbReference type="PANTHER" id="PTHR32468">
    <property type="entry name" value="CATION/H + ANTIPORTER"/>
    <property type="match status" value="1"/>
</dbReference>
<evidence type="ECO:0000256" key="3">
    <source>
        <dbReference type="ARBA" id="ARBA00022958"/>
    </source>
</evidence>
<comment type="caution">
    <text evidence="5">The sequence shown here is derived from an EMBL/GenBank/DDBJ whole genome shotgun (WGS) entry which is preliminary data.</text>
</comment>
<dbReference type="PANTHER" id="PTHR32468:SF35">
    <property type="entry name" value="CATION_H+ EXCHANGER DOMAIN-CONTAINING PROTEIN"/>
    <property type="match status" value="1"/>
</dbReference>
<name>A0A392ST45_9FABA</name>
<dbReference type="Proteomes" id="UP000265520">
    <property type="component" value="Unassembled WGS sequence"/>
</dbReference>
<evidence type="ECO:0000313" key="6">
    <source>
        <dbReference type="Proteomes" id="UP000265520"/>
    </source>
</evidence>